<evidence type="ECO:0000256" key="6">
    <source>
        <dbReference type="SAM" id="MobiDB-lite"/>
    </source>
</evidence>
<sequence>MIEGPSAKNKYFSVFRKKDKTNHTDLLVTVLWMLMIICEMKRSIQSVLTELNNAIFEESLKKRMYLVQYIVLPPKVSLANKNAVQNSEASVTSLGVWKWAIGALERQTAVTSCVRKKDHKIIEANDYFQPKPTRIFAYPTSIRTYFEDVIRTPHASQGDLMKHEWARYRTYESFPKTCNVSPIRLSRAGFYYTGNQDETTCFSCELKYKNWQSEDSPQEIHRQMSPDCAFLKGSDSGNVAIERDEDDTERHQHNGESVHLENVASEGANESFPSAQHQYASQRAVTEGTTRDSSKTQTNELIEEVSLPEGNSVGTTGRRRPPSISNDRAKHPYYATLSNRIASFTGWLGLTTHQPRDLASAGFFYVGTGDCVRCFFCGGGLRSWQNGDDPYAEHARWYPDCDYIRIYRSDEDLQVFPGDTERSPETNDAQSVGNAPDISKKEMEENALRTTAAQSIIAMGYTIQTVTQAIETFRLYQESKLFTAEQLLEIILEKEENENENDDRYSSINKRVSDSCQRHTDVPISNDHNNDDSLEIRNSSLTIASSNDVESILEENRELKEQMTCKICMDAEACIVFLPCSHMMSCPQCAPAFRKCPICRALVRGTVRAFKS</sequence>
<dbReference type="Pfam" id="PF13920">
    <property type="entry name" value="zf-C3HC4_3"/>
    <property type="match status" value="1"/>
</dbReference>
<keyword evidence="4" id="KW-0862">Zinc</keyword>
<dbReference type="PROSITE" id="PS01282">
    <property type="entry name" value="BIR_REPEAT_1"/>
    <property type="match status" value="2"/>
</dbReference>
<dbReference type="Pfam" id="PF00653">
    <property type="entry name" value="BIR"/>
    <property type="match status" value="2"/>
</dbReference>
<evidence type="ECO:0000256" key="5">
    <source>
        <dbReference type="PROSITE-ProRule" id="PRU00175"/>
    </source>
</evidence>
<dbReference type="Gene3D" id="3.30.40.10">
    <property type="entry name" value="Zinc/RING finger domain, C3HC4 (zinc finger)"/>
    <property type="match status" value="1"/>
</dbReference>
<dbReference type="PANTHER" id="PTHR10044:SF139">
    <property type="entry name" value="DEATH-ASSOCIATED INHIBITOR OF APOPTOSIS 2"/>
    <property type="match status" value="1"/>
</dbReference>
<comment type="similarity">
    <text evidence="1">Belongs to the IAP family.</text>
</comment>
<name>A0ABD3X8U7_SINWO</name>
<proteinExistence type="inferred from homology"/>
<evidence type="ECO:0000259" key="7">
    <source>
        <dbReference type="PROSITE" id="PS50089"/>
    </source>
</evidence>
<evidence type="ECO:0000256" key="4">
    <source>
        <dbReference type="ARBA" id="ARBA00022833"/>
    </source>
</evidence>
<evidence type="ECO:0000313" key="8">
    <source>
        <dbReference type="EMBL" id="KAL3882677.1"/>
    </source>
</evidence>
<dbReference type="InterPro" id="IPR001841">
    <property type="entry name" value="Znf_RING"/>
</dbReference>
<dbReference type="InterPro" id="IPR001370">
    <property type="entry name" value="BIR_rpt"/>
</dbReference>
<dbReference type="SUPFAM" id="SSF57924">
    <property type="entry name" value="Inhibitor of apoptosis (IAP) repeat"/>
    <property type="match status" value="2"/>
</dbReference>
<evidence type="ECO:0000256" key="3">
    <source>
        <dbReference type="ARBA" id="ARBA00022771"/>
    </source>
</evidence>
<dbReference type="FunFam" id="1.10.1170.10:FF:000002">
    <property type="entry name" value="Baculoviral IAP repeat containing 7"/>
    <property type="match status" value="1"/>
</dbReference>
<keyword evidence="3 5" id="KW-0863">Zinc-finger</keyword>
<accession>A0ABD3X8U7</accession>
<dbReference type="InterPro" id="IPR050784">
    <property type="entry name" value="IAP"/>
</dbReference>
<dbReference type="PANTHER" id="PTHR10044">
    <property type="entry name" value="INHIBITOR OF APOPTOSIS"/>
    <property type="match status" value="1"/>
</dbReference>
<gene>
    <name evidence="8" type="ORF">ACJMK2_028994</name>
</gene>
<feature type="domain" description="RING-type" evidence="7">
    <location>
        <begin position="565"/>
        <end position="600"/>
    </location>
</feature>
<dbReference type="EMBL" id="JBJQND010000003">
    <property type="protein sequence ID" value="KAL3882677.1"/>
    <property type="molecule type" value="Genomic_DNA"/>
</dbReference>
<evidence type="ECO:0000313" key="9">
    <source>
        <dbReference type="Proteomes" id="UP001634394"/>
    </source>
</evidence>
<evidence type="ECO:0000256" key="2">
    <source>
        <dbReference type="ARBA" id="ARBA00022723"/>
    </source>
</evidence>
<evidence type="ECO:0000256" key="1">
    <source>
        <dbReference type="ARBA" id="ARBA00006672"/>
    </source>
</evidence>
<dbReference type="CDD" id="cd16713">
    <property type="entry name" value="RING-HC_BIRC2_3_7"/>
    <property type="match status" value="1"/>
</dbReference>
<feature type="compositionally biased region" description="Polar residues" evidence="6">
    <location>
        <begin position="271"/>
        <end position="288"/>
    </location>
</feature>
<dbReference type="GO" id="GO:0008270">
    <property type="term" value="F:zinc ion binding"/>
    <property type="evidence" value="ECO:0007669"/>
    <property type="project" value="UniProtKB-KW"/>
</dbReference>
<dbReference type="Gene3D" id="1.10.1170.10">
    <property type="entry name" value="Inhibitor Of Apoptosis Protein (2mihbC-IAP-1), Chain A"/>
    <property type="match status" value="2"/>
</dbReference>
<dbReference type="InterPro" id="IPR013083">
    <property type="entry name" value="Znf_RING/FYVE/PHD"/>
</dbReference>
<dbReference type="SMART" id="SM00238">
    <property type="entry name" value="BIR"/>
    <property type="match status" value="2"/>
</dbReference>
<dbReference type="Proteomes" id="UP001634394">
    <property type="component" value="Unassembled WGS sequence"/>
</dbReference>
<dbReference type="CDD" id="cd00022">
    <property type="entry name" value="BIR"/>
    <property type="match status" value="2"/>
</dbReference>
<feature type="region of interest" description="Disordered" evidence="6">
    <location>
        <begin position="268"/>
        <end position="329"/>
    </location>
</feature>
<dbReference type="PROSITE" id="PS50143">
    <property type="entry name" value="BIR_REPEAT_2"/>
    <property type="match status" value="2"/>
</dbReference>
<dbReference type="PROSITE" id="PS50089">
    <property type="entry name" value="ZF_RING_2"/>
    <property type="match status" value="1"/>
</dbReference>
<comment type="caution">
    <text evidence="8">The sequence shown here is derived from an EMBL/GenBank/DDBJ whole genome shotgun (WGS) entry which is preliminary data.</text>
</comment>
<protein>
    <recommendedName>
        <fullName evidence="7">RING-type domain-containing protein</fullName>
    </recommendedName>
</protein>
<keyword evidence="9" id="KW-1185">Reference proteome</keyword>
<reference evidence="8 9" key="1">
    <citation type="submission" date="2024-11" db="EMBL/GenBank/DDBJ databases">
        <title>Chromosome-level genome assembly of the freshwater bivalve Anodonta woodiana.</title>
        <authorList>
            <person name="Chen X."/>
        </authorList>
    </citation>
    <scope>NUCLEOTIDE SEQUENCE [LARGE SCALE GENOMIC DNA]</scope>
    <source>
        <strain evidence="8">MN2024</strain>
        <tissue evidence="8">Gills</tissue>
    </source>
</reference>
<keyword evidence="2" id="KW-0479">Metal-binding</keyword>
<organism evidence="8 9">
    <name type="scientific">Sinanodonta woodiana</name>
    <name type="common">Chinese pond mussel</name>
    <name type="synonym">Anodonta woodiana</name>
    <dbReference type="NCBI Taxonomy" id="1069815"/>
    <lineage>
        <taxon>Eukaryota</taxon>
        <taxon>Metazoa</taxon>
        <taxon>Spiralia</taxon>
        <taxon>Lophotrochozoa</taxon>
        <taxon>Mollusca</taxon>
        <taxon>Bivalvia</taxon>
        <taxon>Autobranchia</taxon>
        <taxon>Heteroconchia</taxon>
        <taxon>Palaeoheterodonta</taxon>
        <taxon>Unionida</taxon>
        <taxon>Unionoidea</taxon>
        <taxon>Unionidae</taxon>
        <taxon>Unioninae</taxon>
        <taxon>Sinanodonta</taxon>
    </lineage>
</organism>
<feature type="region of interest" description="Disordered" evidence="6">
    <location>
        <begin position="417"/>
        <end position="440"/>
    </location>
</feature>
<dbReference type="AlphaFoldDB" id="A0ABD3X8U7"/>